<evidence type="ECO:0000313" key="2">
    <source>
        <dbReference type="EMBL" id="QMT98502.1"/>
    </source>
</evidence>
<sequence>MKKKIFKDQKQKNKFLFYLLLAITLIALLVGIILLALNTGNYNNQVSRTRDYLVLQTDKAAIENANFNMQGLMLGKFKDLLSNVKNQAELNTTVSQIIQNNNLISTIDAPAFAYGIFMVLIGILTGFATILFGNSTFNKKYQKEDVQA</sequence>
<keyword evidence="1" id="KW-0812">Transmembrane</keyword>
<name>A0A7D7YL12_9MOLU</name>
<dbReference type="Proteomes" id="UP000514704">
    <property type="component" value="Chromosome"/>
</dbReference>
<keyword evidence="3" id="KW-1185">Reference proteome</keyword>
<evidence type="ECO:0000256" key="1">
    <source>
        <dbReference type="SAM" id="Phobius"/>
    </source>
</evidence>
<gene>
    <name evidence="2" type="ORF">H3143_03315</name>
</gene>
<reference evidence="2 3" key="1">
    <citation type="journal article" date="2017" name="Int. J. Syst. Evol. Microbiol.">
        <title>Mycoplasma tullyi sp. nov., isolated from penguins of the genus Spheniscus.</title>
        <authorList>
            <person name="Yavari C.A."/>
            <person name="Ramirez A.S."/>
            <person name="Nicholas R.A.J."/>
            <person name="Radford A.D."/>
            <person name="Darby A.C."/>
            <person name="Bradbury J.M."/>
        </authorList>
    </citation>
    <scope>NUCLEOTIDE SEQUENCE [LARGE SCALE GENOMIC DNA]</scope>
    <source>
        <strain evidence="2 3">56A97T</strain>
    </source>
</reference>
<dbReference type="RefSeq" id="WP_182078782.1">
    <property type="nucleotide sequence ID" value="NZ_CP059674.1"/>
</dbReference>
<feature type="transmembrane region" description="Helical" evidence="1">
    <location>
        <begin position="15"/>
        <end position="37"/>
    </location>
</feature>
<dbReference type="EMBL" id="CP059674">
    <property type="protein sequence ID" value="QMT98502.1"/>
    <property type="molecule type" value="Genomic_DNA"/>
</dbReference>
<organism evidence="2 3">
    <name type="scientific">Mycoplasma tullyi</name>
    <dbReference type="NCBI Taxonomy" id="1612150"/>
    <lineage>
        <taxon>Bacteria</taxon>
        <taxon>Bacillati</taxon>
        <taxon>Mycoplasmatota</taxon>
        <taxon>Mollicutes</taxon>
        <taxon>Mycoplasmataceae</taxon>
        <taxon>Mycoplasma</taxon>
    </lineage>
</organism>
<accession>A0A7D7YL12</accession>
<protein>
    <submittedName>
        <fullName evidence="2">Uncharacterized protein</fullName>
    </submittedName>
</protein>
<feature type="transmembrane region" description="Helical" evidence="1">
    <location>
        <begin position="111"/>
        <end position="133"/>
    </location>
</feature>
<evidence type="ECO:0000313" key="3">
    <source>
        <dbReference type="Proteomes" id="UP000514704"/>
    </source>
</evidence>
<keyword evidence="1" id="KW-0472">Membrane</keyword>
<dbReference type="KEGG" id="mtuy:H3143_03315"/>
<proteinExistence type="predicted"/>
<keyword evidence="1" id="KW-1133">Transmembrane helix</keyword>
<dbReference type="AlphaFoldDB" id="A0A7D7YL12"/>